<dbReference type="GO" id="GO:0003700">
    <property type="term" value="F:DNA-binding transcription factor activity"/>
    <property type="evidence" value="ECO:0007669"/>
    <property type="project" value="InterPro"/>
</dbReference>
<feature type="region of interest" description="Disordered" evidence="6">
    <location>
        <begin position="101"/>
        <end position="168"/>
    </location>
</feature>
<comment type="caution">
    <text evidence="8">The sequence shown here is derived from an EMBL/GenBank/DDBJ whole genome shotgun (WGS) entry which is preliminary data.</text>
</comment>
<evidence type="ECO:0000256" key="3">
    <source>
        <dbReference type="ARBA" id="ARBA00023125"/>
    </source>
</evidence>
<dbReference type="AlphaFoldDB" id="A0A835YEA2"/>
<feature type="compositionally biased region" description="Low complexity" evidence="6">
    <location>
        <begin position="338"/>
        <end position="352"/>
    </location>
</feature>
<keyword evidence="2" id="KW-0805">Transcription regulation</keyword>
<feature type="compositionally biased region" description="Low complexity" evidence="6">
    <location>
        <begin position="284"/>
        <end position="293"/>
    </location>
</feature>
<feature type="region of interest" description="Disordered" evidence="6">
    <location>
        <begin position="572"/>
        <end position="594"/>
    </location>
</feature>
<gene>
    <name evidence="8" type="ORF">HYH03_002327</name>
</gene>
<protein>
    <recommendedName>
        <fullName evidence="7">AP2/ERF domain-containing protein</fullName>
    </recommendedName>
</protein>
<evidence type="ECO:0000313" key="8">
    <source>
        <dbReference type="EMBL" id="KAG2500047.1"/>
    </source>
</evidence>
<feature type="region of interest" description="Disordered" evidence="6">
    <location>
        <begin position="668"/>
        <end position="709"/>
    </location>
</feature>
<feature type="domain" description="AP2/ERF" evidence="7">
    <location>
        <begin position="779"/>
        <end position="838"/>
    </location>
</feature>
<dbReference type="PANTHER" id="PTHR31677">
    <property type="entry name" value="AP2 DOMAIN CLASS TRANSCRIPTION FACTOR"/>
    <property type="match status" value="1"/>
</dbReference>
<keyword evidence="5" id="KW-0539">Nucleus</keyword>
<evidence type="ECO:0000256" key="5">
    <source>
        <dbReference type="ARBA" id="ARBA00023242"/>
    </source>
</evidence>
<evidence type="ECO:0000256" key="4">
    <source>
        <dbReference type="ARBA" id="ARBA00023163"/>
    </source>
</evidence>
<feature type="region of interest" description="Disordered" evidence="6">
    <location>
        <begin position="264"/>
        <end position="293"/>
    </location>
</feature>
<feature type="region of interest" description="Disordered" evidence="6">
    <location>
        <begin position="494"/>
        <end position="535"/>
    </location>
</feature>
<feature type="region of interest" description="Disordered" evidence="6">
    <location>
        <begin position="334"/>
        <end position="353"/>
    </location>
</feature>
<feature type="region of interest" description="Disordered" evidence="6">
    <location>
        <begin position="371"/>
        <end position="418"/>
    </location>
</feature>
<keyword evidence="9" id="KW-1185">Reference proteome</keyword>
<accession>A0A835YEA2</accession>
<dbReference type="Proteomes" id="UP000612055">
    <property type="component" value="Unassembled WGS sequence"/>
</dbReference>
<feature type="compositionally biased region" description="Basic and acidic residues" evidence="6">
    <location>
        <begin position="673"/>
        <end position="682"/>
    </location>
</feature>
<feature type="compositionally biased region" description="Low complexity" evidence="6">
    <location>
        <begin position="503"/>
        <end position="512"/>
    </location>
</feature>
<keyword evidence="4" id="KW-0804">Transcription</keyword>
<sequence length="1073" mass="109674">MRDRASDALVQEAEADFRAALSSYHTATAATFARHAGGQHISTREHCASGQPAWALELALAYVEEATRGSNGRVAYGRSSAGPSVPDHVLAVLAAGHRRPALNTGVHAPPNKRTASAAGIGPADGAEDRWHARPGQAQEPQPRGDRCEGAALDSGRRDSSSGRSSSGLAGTALRAAALGSAPVDAPAAASPSGRQLSGADARAAEQHALLGGYRDQIGRLREQQGHLQWLLEAGDDAGALTDQVRSQLARNIAEERRLISRLQAAGSGAGPGPTVASGGPGPAPARRSAPAPGVVLDLRGGREEAAPAAPSAAQAAQPLLFEGRWVRLAVQLPAPGQPDAESSEASPEDASPLTARLTTGQGMASRYRVAAQPPWHQAEQDGADGGPLSRAASGLGTGLARPPSAGLLEPQASSHGGQVVKDEAGAQPHTVGVIVQAAEEAEACGGCPSAPYRGPLTKELGDGRSEVSAERAAAAAARARAWAAAQRIYGGPEGVPSLRRSAPAHQAAAPDAGGSHHSAGARPCMPGSGSAGDHQAEVEVKEGGGLKPLLAQQHPGLSALARVLAAGLAAGRGACEGSRSEPQTVTDRPGRGNRAGVSLELQAAAPGGSRLGAGGLGQLCTAPADSGAERVAGLQALVQRLQGQEVGALAGLRGLVAGGRTAALMLRHQGSLEPREKTETALERQPSGVQLPTTASGGSRGTGARRLSEAGLRPVKVEVLGPLGILSRAGGSEPVGAGWPGASSSPKSIPEADPEVAEDPTAAPCPAPDRRRCPSDKGLPQGVSLQGGTRFRASIWRDGRMKHLGHYDTPERAARAFDRGAVARFNEGASKALNLNYPEEWSKPAAGRPVVPLRPQAVEEGGREQAEAEGKEDGAQAGGRLGASATGRRLGGQSQEGSEEEPGPQGLRNGSGTRPEGQVAAGHGHTRSPPARDTSPPQPILAPGAGIGELRGKTSCGSPGDEGAGAGPPSRTTHRPPRQHDLPHGVYWHGGRFKASIWCDGRMRHVGTFSCPNRAARAYDSAAVQRFNDGKSNILNFNFFANWSDSRVRPVVRLLGPGESAEEQAEVDEDGSD</sequence>
<evidence type="ECO:0000256" key="1">
    <source>
        <dbReference type="ARBA" id="ARBA00004123"/>
    </source>
</evidence>
<feature type="region of interest" description="Disordered" evidence="6">
    <location>
        <begin position="858"/>
        <end position="985"/>
    </location>
</feature>
<dbReference type="PANTHER" id="PTHR31677:SF75">
    <property type="entry name" value="ETHYLENE-RESPONSIVE TRANSCRIPTION FACTOR ERF084"/>
    <property type="match status" value="1"/>
</dbReference>
<feature type="compositionally biased region" description="Low complexity" evidence="6">
    <location>
        <begin position="693"/>
        <end position="705"/>
    </location>
</feature>
<evidence type="ECO:0000256" key="6">
    <source>
        <dbReference type="SAM" id="MobiDB-lite"/>
    </source>
</evidence>
<dbReference type="GO" id="GO:0003677">
    <property type="term" value="F:DNA binding"/>
    <property type="evidence" value="ECO:0007669"/>
    <property type="project" value="UniProtKB-KW"/>
</dbReference>
<evidence type="ECO:0000256" key="2">
    <source>
        <dbReference type="ARBA" id="ARBA00023015"/>
    </source>
</evidence>
<evidence type="ECO:0000259" key="7">
    <source>
        <dbReference type="PROSITE" id="PS51032"/>
    </source>
</evidence>
<dbReference type="EMBL" id="JAEHOE010000005">
    <property type="protein sequence ID" value="KAG2500047.1"/>
    <property type="molecule type" value="Genomic_DNA"/>
</dbReference>
<comment type="subcellular location">
    <subcellularLocation>
        <location evidence="1">Nucleus</location>
    </subcellularLocation>
</comment>
<feature type="region of interest" description="Disordered" evidence="6">
    <location>
        <begin position="730"/>
        <end position="786"/>
    </location>
</feature>
<dbReference type="InterPro" id="IPR016177">
    <property type="entry name" value="DNA-bd_dom_sf"/>
</dbReference>
<dbReference type="Gene3D" id="3.30.730.10">
    <property type="entry name" value="AP2/ERF domain"/>
    <property type="match status" value="2"/>
</dbReference>
<evidence type="ECO:0000313" key="9">
    <source>
        <dbReference type="Proteomes" id="UP000612055"/>
    </source>
</evidence>
<proteinExistence type="predicted"/>
<feature type="compositionally biased region" description="Basic and acidic residues" evidence="6">
    <location>
        <begin position="142"/>
        <end position="160"/>
    </location>
</feature>
<dbReference type="InterPro" id="IPR036955">
    <property type="entry name" value="AP2/ERF_dom_sf"/>
</dbReference>
<feature type="domain" description="AP2/ERF" evidence="7">
    <location>
        <begin position="973"/>
        <end position="1038"/>
    </location>
</feature>
<name>A0A835YEA2_9CHLO</name>
<keyword evidence="3" id="KW-0238">DNA-binding</keyword>
<organism evidence="8 9">
    <name type="scientific">Edaphochlamys debaryana</name>
    <dbReference type="NCBI Taxonomy" id="47281"/>
    <lineage>
        <taxon>Eukaryota</taxon>
        <taxon>Viridiplantae</taxon>
        <taxon>Chlorophyta</taxon>
        <taxon>core chlorophytes</taxon>
        <taxon>Chlorophyceae</taxon>
        <taxon>CS clade</taxon>
        <taxon>Chlamydomonadales</taxon>
        <taxon>Chlamydomonadales incertae sedis</taxon>
        <taxon>Edaphochlamys</taxon>
    </lineage>
</organism>
<feature type="compositionally biased region" description="Basic and acidic residues" evidence="6">
    <location>
        <begin position="860"/>
        <end position="874"/>
    </location>
</feature>
<dbReference type="SUPFAM" id="SSF54171">
    <property type="entry name" value="DNA-binding domain"/>
    <property type="match status" value="2"/>
</dbReference>
<dbReference type="GO" id="GO:0005634">
    <property type="term" value="C:nucleus"/>
    <property type="evidence" value="ECO:0007669"/>
    <property type="project" value="UniProtKB-SubCell"/>
</dbReference>
<dbReference type="PROSITE" id="PS51032">
    <property type="entry name" value="AP2_ERF"/>
    <property type="match status" value="2"/>
</dbReference>
<dbReference type="OrthoDB" id="515645at2759"/>
<reference evidence="8" key="1">
    <citation type="journal article" date="2020" name="bioRxiv">
        <title>Comparative genomics of Chlamydomonas.</title>
        <authorList>
            <person name="Craig R.J."/>
            <person name="Hasan A.R."/>
            <person name="Ness R.W."/>
            <person name="Keightley P.D."/>
        </authorList>
    </citation>
    <scope>NUCLEOTIDE SEQUENCE</scope>
    <source>
        <strain evidence="8">CCAP 11/70</strain>
    </source>
</reference>
<dbReference type="InterPro" id="IPR001471">
    <property type="entry name" value="AP2/ERF_dom"/>
</dbReference>